<proteinExistence type="predicted"/>
<reference evidence="1 2" key="1">
    <citation type="submission" date="2016-04" db="EMBL/GenBank/DDBJ databases">
        <title>Draft genome of an Enterococcus thailandicus strain isolated from bovine feces.</title>
        <authorList>
            <person name="Beukers A.G."/>
            <person name="Zaheer R."/>
            <person name="Goji N."/>
            <person name="Cook S.R."/>
            <person name="Amoako K."/>
            <person name="Chaves A.V."/>
            <person name="Ward M.P."/>
            <person name="Mcallister T.A."/>
        </authorList>
    </citation>
    <scope>NUCLEOTIDE SEQUENCE [LARGE SCALE GENOMIC DNA]</scope>
    <source>
        <strain evidence="1 2">F0711D 46</strain>
    </source>
</reference>
<comment type="caution">
    <text evidence="1">The sequence shown here is derived from an EMBL/GenBank/DDBJ whole genome shotgun (WGS) entry which is preliminary data.</text>
</comment>
<sequence length="70" mass="7852">MNTVNRGCGFKRLASSNKDAFLKIVSHIFMKRGFIAEEVAWGTPWIKVVAQNVQIRLDSGQTLKIAPHIL</sequence>
<accession>A0A179ENU8</accession>
<evidence type="ECO:0000313" key="2">
    <source>
        <dbReference type="Proteomes" id="UP000078516"/>
    </source>
</evidence>
<organism evidence="1 2">
    <name type="scientific">Enterococcus thailandicus</name>
    <dbReference type="NCBI Taxonomy" id="417368"/>
    <lineage>
        <taxon>Bacteria</taxon>
        <taxon>Bacillati</taxon>
        <taxon>Bacillota</taxon>
        <taxon>Bacilli</taxon>
        <taxon>Lactobacillales</taxon>
        <taxon>Enterococcaceae</taxon>
        <taxon>Enterococcus</taxon>
    </lineage>
</organism>
<dbReference type="AlphaFoldDB" id="A0A179ENU8"/>
<gene>
    <name evidence="1" type="ORF">A6E74_11125</name>
</gene>
<protein>
    <submittedName>
        <fullName evidence="1">Uncharacterized protein</fullName>
    </submittedName>
</protein>
<dbReference type="RefSeq" id="WP_067485308.1">
    <property type="nucleotide sequence ID" value="NZ_LWMN01000017.1"/>
</dbReference>
<name>A0A179ENU8_ENTTH</name>
<dbReference type="EMBL" id="LWMN01000017">
    <property type="protein sequence ID" value="OAQ54916.1"/>
    <property type="molecule type" value="Genomic_DNA"/>
</dbReference>
<keyword evidence="2" id="KW-1185">Reference proteome</keyword>
<dbReference type="Proteomes" id="UP000078516">
    <property type="component" value="Unassembled WGS sequence"/>
</dbReference>
<evidence type="ECO:0000313" key="1">
    <source>
        <dbReference type="EMBL" id="OAQ54916.1"/>
    </source>
</evidence>